<dbReference type="OrthoDB" id="9838277at2759"/>
<evidence type="ECO:0000313" key="2">
    <source>
        <dbReference type="EMBL" id="KAH1181708.1"/>
    </source>
</evidence>
<feature type="compositionally biased region" description="Polar residues" evidence="1">
    <location>
        <begin position="56"/>
        <end position="70"/>
    </location>
</feature>
<protein>
    <submittedName>
        <fullName evidence="2">Uncharacterized protein</fullName>
    </submittedName>
</protein>
<gene>
    <name evidence="2" type="ORF">KIL84_005434</name>
</gene>
<proteinExistence type="predicted"/>
<organism evidence="2 3">
    <name type="scientific">Mauremys mutica</name>
    <name type="common">yellowpond turtle</name>
    <dbReference type="NCBI Taxonomy" id="74926"/>
    <lineage>
        <taxon>Eukaryota</taxon>
        <taxon>Metazoa</taxon>
        <taxon>Chordata</taxon>
        <taxon>Craniata</taxon>
        <taxon>Vertebrata</taxon>
        <taxon>Euteleostomi</taxon>
        <taxon>Archelosauria</taxon>
        <taxon>Testudinata</taxon>
        <taxon>Testudines</taxon>
        <taxon>Cryptodira</taxon>
        <taxon>Durocryptodira</taxon>
        <taxon>Testudinoidea</taxon>
        <taxon>Geoemydidae</taxon>
        <taxon>Geoemydinae</taxon>
        <taxon>Mauremys</taxon>
    </lineage>
</organism>
<dbReference type="EMBL" id="JAHDVG010000468">
    <property type="protein sequence ID" value="KAH1181708.1"/>
    <property type="molecule type" value="Genomic_DNA"/>
</dbReference>
<feature type="region of interest" description="Disordered" evidence="1">
    <location>
        <begin position="1"/>
        <end position="147"/>
    </location>
</feature>
<feature type="compositionally biased region" description="Basic and acidic residues" evidence="1">
    <location>
        <begin position="9"/>
        <end position="28"/>
    </location>
</feature>
<accession>A0A9D4B525</accession>
<feature type="compositionally biased region" description="Polar residues" evidence="1">
    <location>
        <begin position="128"/>
        <end position="138"/>
    </location>
</feature>
<feature type="compositionally biased region" description="Low complexity" evidence="1">
    <location>
        <begin position="33"/>
        <end position="44"/>
    </location>
</feature>
<keyword evidence="3" id="KW-1185">Reference proteome</keyword>
<dbReference type="AlphaFoldDB" id="A0A9D4B525"/>
<name>A0A9D4B525_9SAUR</name>
<feature type="compositionally biased region" description="Basic and acidic residues" evidence="1">
    <location>
        <begin position="87"/>
        <end position="112"/>
    </location>
</feature>
<dbReference type="Proteomes" id="UP000827986">
    <property type="component" value="Unassembled WGS sequence"/>
</dbReference>
<evidence type="ECO:0000313" key="3">
    <source>
        <dbReference type="Proteomes" id="UP000827986"/>
    </source>
</evidence>
<dbReference type="InterPro" id="IPR027930">
    <property type="entry name" value="DUF4609"/>
</dbReference>
<comment type="caution">
    <text evidence="2">The sequence shown here is derived from an EMBL/GenBank/DDBJ whole genome shotgun (WGS) entry which is preliminary data.</text>
</comment>
<sequence length="205" mass="22998">MGQFQSKQGDVRAEVRRSVVGHQSRESRQPNTQEQSQKQQSSSPSREHNRPGEASVSKSTKKLQQSQMSTDHFYGQAEVQQSIVGNKYRESKQPKNQEQSEKQQSSSRDHSNLSKASVSKSTKKLQRSHLSTDSSYGQETLDKPMKKRVIPKIVVTGPFDDEMSSTSVDNLPESKTIRDIADSGSYNVHTKPSTIEAYQVRKEAA</sequence>
<evidence type="ECO:0000256" key="1">
    <source>
        <dbReference type="SAM" id="MobiDB-lite"/>
    </source>
</evidence>
<dbReference type="Pfam" id="PF15382">
    <property type="entry name" value="DUF4609"/>
    <property type="match status" value="1"/>
</dbReference>
<reference evidence="2" key="1">
    <citation type="submission" date="2021-09" db="EMBL/GenBank/DDBJ databases">
        <title>The genome of Mauremys mutica provides insights into the evolution of semi-aquatic lifestyle.</title>
        <authorList>
            <person name="Gong S."/>
            <person name="Gao Y."/>
        </authorList>
    </citation>
    <scope>NUCLEOTIDE SEQUENCE</scope>
    <source>
        <strain evidence="2">MM-2020</strain>
        <tissue evidence="2">Muscle</tissue>
    </source>
</reference>